<dbReference type="SUPFAM" id="SSF46689">
    <property type="entry name" value="Homeodomain-like"/>
    <property type="match status" value="1"/>
</dbReference>
<dbReference type="Gene3D" id="1.10.10.10">
    <property type="entry name" value="Winged helix-like DNA-binding domain superfamily/Winged helix DNA-binding domain"/>
    <property type="match status" value="1"/>
</dbReference>
<dbReference type="AlphaFoldDB" id="A0A318Y2B0"/>
<organism evidence="2 3">
    <name type="scientific">Ruminiclostridium sufflavum DSM 19573</name>
    <dbReference type="NCBI Taxonomy" id="1121337"/>
    <lineage>
        <taxon>Bacteria</taxon>
        <taxon>Bacillati</taxon>
        <taxon>Bacillota</taxon>
        <taxon>Clostridia</taxon>
        <taxon>Eubacteriales</taxon>
        <taxon>Oscillospiraceae</taxon>
        <taxon>Ruminiclostridium</taxon>
    </lineage>
</organism>
<dbReference type="Proteomes" id="UP000248132">
    <property type="component" value="Unassembled WGS sequence"/>
</dbReference>
<dbReference type="InterPro" id="IPR025948">
    <property type="entry name" value="HTH-like_dom"/>
</dbReference>
<dbReference type="InterPro" id="IPR036388">
    <property type="entry name" value="WH-like_DNA-bd_sf"/>
</dbReference>
<dbReference type="PANTHER" id="PTHR46889">
    <property type="entry name" value="TRANSPOSASE INSF FOR INSERTION SEQUENCE IS3B-RELATED"/>
    <property type="match status" value="1"/>
</dbReference>
<proteinExistence type="predicted"/>
<dbReference type="EMBL" id="QKMR01000003">
    <property type="protein sequence ID" value="PYG89579.1"/>
    <property type="molecule type" value="Genomic_DNA"/>
</dbReference>
<gene>
    <name evidence="2" type="ORF">LY28_00799</name>
</gene>
<dbReference type="InterPro" id="IPR050900">
    <property type="entry name" value="Transposase_IS3/IS150/IS904"/>
</dbReference>
<dbReference type="RefSeq" id="WP_165835489.1">
    <property type="nucleotide sequence ID" value="NZ_QKMR01000003.1"/>
</dbReference>
<accession>A0A318Y2B0</accession>
<dbReference type="Pfam" id="PF13276">
    <property type="entry name" value="HTH_21"/>
    <property type="match status" value="1"/>
</dbReference>
<evidence type="ECO:0000313" key="2">
    <source>
        <dbReference type="EMBL" id="PYG89579.1"/>
    </source>
</evidence>
<reference evidence="2 3" key="1">
    <citation type="submission" date="2018-06" db="EMBL/GenBank/DDBJ databases">
        <title>Genomic Encyclopedia of Type Strains, Phase I: the one thousand microbial genomes (KMG-I) project.</title>
        <authorList>
            <person name="Kyrpides N."/>
        </authorList>
    </citation>
    <scope>NUCLEOTIDE SEQUENCE [LARGE SCALE GENOMIC DNA]</scope>
    <source>
        <strain evidence="2 3">DSM 19573</strain>
    </source>
</reference>
<sequence length="206" mass="23855">MNKKFSKEEKHQLVAKYHNGESATDICTETGVSRSTFYTWLKPYKTTYTDTGYAVSAAEFIKMKQRLEKLEQKIEVLQKVNCTVSSPLKEKLRELSVLHGQHSVHVLCEALEVPRGTFYNHIFRNKGENNSYQIRRTQLSERIKQIYEESNQIFGAKKIRAVLASQGEAVSDKMVSELMQEMNLYSIRTEAKRAMPTLTMKRNKTH</sequence>
<dbReference type="InterPro" id="IPR002514">
    <property type="entry name" value="Transposase_8"/>
</dbReference>
<feature type="domain" description="HTH-like" evidence="1">
    <location>
        <begin position="138"/>
        <end position="189"/>
    </location>
</feature>
<dbReference type="InterPro" id="IPR009057">
    <property type="entry name" value="Homeodomain-like_sf"/>
</dbReference>
<dbReference type="GO" id="GO:0003677">
    <property type="term" value="F:DNA binding"/>
    <property type="evidence" value="ECO:0007669"/>
    <property type="project" value="InterPro"/>
</dbReference>
<dbReference type="GO" id="GO:0006313">
    <property type="term" value="P:DNA transposition"/>
    <property type="evidence" value="ECO:0007669"/>
    <property type="project" value="InterPro"/>
</dbReference>
<dbReference type="GO" id="GO:0004803">
    <property type="term" value="F:transposase activity"/>
    <property type="evidence" value="ECO:0007669"/>
    <property type="project" value="InterPro"/>
</dbReference>
<evidence type="ECO:0000259" key="1">
    <source>
        <dbReference type="Pfam" id="PF13276"/>
    </source>
</evidence>
<keyword evidence="3" id="KW-1185">Reference proteome</keyword>
<comment type="caution">
    <text evidence="2">The sequence shown here is derived from an EMBL/GenBank/DDBJ whole genome shotgun (WGS) entry which is preliminary data.</text>
</comment>
<protein>
    <submittedName>
        <fullName evidence="2">Transposase</fullName>
    </submittedName>
</protein>
<name>A0A318Y2B0_9FIRM</name>
<dbReference type="PANTHER" id="PTHR46889:SF7">
    <property type="entry name" value="TRANSPOSASE FOR INSERTION SEQUENCE ELEMENT IS904"/>
    <property type="match status" value="1"/>
</dbReference>
<dbReference type="Pfam" id="PF01527">
    <property type="entry name" value="HTH_Tnp_1"/>
    <property type="match status" value="1"/>
</dbReference>
<evidence type="ECO:0000313" key="3">
    <source>
        <dbReference type="Proteomes" id="UP000248132"/>
    </source>
</evidence>